<dbReference type="EMBL" id="BGPR01123350">
    <property type="protein sequence ID" value="GBN26679.1"/>
    <property type="molecule type" value="Genomic_DNA"/>
</dbReference>
<name>A0A4Y2MJC4_ARAVE</name>
<gene>
    <name evidence="2" type="ORF">AVEN_144149_1</name>
</gene>
<reference evidence="2 3" key="1">
    <citation type="journal article" date="2019" name="Sci. Rep.">
        <title>Orb-weaving spider Araneus ventricosus genome elucidates the spidroin gene catalogue.</title>
        <authorList>
            <person name="Kono N."/>
            <person name="Nakamura H."/>
            <person name="Ohtoshi R."/>
            <person name="Moran D.A.P."/>
            <person name="Shinohara A."/>
            <person name="Yoshida Y."/>
            <person name="Fujiwara M."/>
            <person name="Mori M."/>
            <person name="Tomita M."/>
            <person name="Arakawa K."/>
        </authorList>
    </citation>
    <scope>NUCLEOTIDE SEQUENCE [LARGE SCALE GENOMIC DNA]</scope>
</reference>
<accession>A0A4Y2MJC4</accession>
<protein>
    <submittedName>
        <fullName evidence="2">Uncharacterized protein</fullName>
    </submittedName>
</protein>
<dbReference type="Proteomes" id="UP000499080">
    <property type="component" value="Unassembled WGS sequence"/>
</dbReference>
<evidence type="ECO:0000313" key="3">
    <source>
        <dbReference type="Proteomes" id="UP000499080"/>
    </source>
</evidence>
<comment type="caution">
    <text evidence="2">The sequence shown here is derived from an EMBL/GenBank/DDBJ whole genome shotgun (WGS) entry which is preliminary data.</text>
</comment>
<proteinExistence type="predicted"/>
<dbReference type="AlphaFoldDB" id="A0A4Y2MJC4"/>
<organism evidence="2 3">
    <name type="scientific">Araneus ventricosus</name>
    <name type="common">Orbweaver spider</name>
    <name type="synonym">Epeira ventricosa</name>
    <dbReference type="NCBI Taxonomy" id="182803"/>
    <lineage>
        <taxon>Eukaryota</taxon>
        <taxon>Metazoa</taxon>
        <taxon>Ecdysozoa</taxon>
        <taxon>Arthropoda</taxon>
        <taxon>Chelicerata</taxon>
        <taxon>Arachnida</taxon>
        <taxon>Araneae</taxon>
        <taxon>Araneomorphae</taxon>
        <taxon>Entelegynae</taxon>
        <taxon>Araneoidea</taxon>
        <taxon>Araneidae</taxon>
        <taxon>Araneus</taxon>
    </lineage>
</organism>
<evidence type="ECO:0000313" key="2">
    <source>
        <dbReference type="EMBL" id="GBN26679.1"/>
    </source>
</evidence>
<sequence length="125" mass="14528">MPETWCMPELLFTTQFDFQLRRLKGPVFRGVLQPSDEQVVASPSHGNEEKLPRRRLPQRPSLRGRGVRRSVLSEQRREIRPTGHHVVVGHCHGDEEEVLQDGSVRRVHFIASSLLFYFSHEYALQ</sequence>
<keyword evidence="3" id="KW-1185">Reference proteome</keyword>
<feature type="region of interest" description="Disordered" evidence="1">
    <location>
        <begin position="36"/>
        <end position="75"/>
    </location>
</feature>
<evidence type="ECO:0000256" key="1">
    <source>
        <dbReference type="SAM" id="MobiDB-lite"/>
    </source>
</evidence>